<sequence>MRFWAILCPPIAIFMAGKPFQAVIAIFCWISMIGWIPTSIYAWGVVSDYKDDKRMEKQVNYQFKLEEKKKRKEEKSS</sequence>
<evidence type="ECO:0000256" key="2">
    <source>
        <dbReference type="ARBA" id="ARBA00009530"/>
    </source>
</evidence>
<dbReference type="Proteomes" id="UP000634435">
    <property type="component" value="Unassembled WGS sequence"/>
</dbReference>
<keyword evidence="8" id="KW-1185">Reference proteome</keyword>
<evidence type="ECO:0000256" key="5">
    <source>
        <dbReference type="ARBA" id="ARBA00023136"/>
    </source>
</evidence>
<dbReference type="Pfam" id="PF01679">
    <property type="entry name" value="Pmp3"/>
    <property type="match status" value="1"/>
</dbReference>
<evidence type="ECO:0000256" key="6">
    <source>
        <dbReference type="SAM" id="Phobius"/>
    </source>
</evidence>
<comment type="caution">
    <text evidence="7">The sequence shown here is derived from an EMBL/GenBank/DDBJ whole genome shotgun (WGS) entry which is preliminary data.</text>
</comment>
<proteinExistence type="inferred from homology"/>
<comment type="subcellular location">
    <subcellularLocation>
        <location evidence="1">Membrane</location>
    </subcellularLocation>
</comment>
<dbReference type="EMBL" id="BMPN01000003">
    <property type="protein sequence ID" value="GGJ62048.1"/>
    <property type="molecule type" value="Genomic_DNA"/>
</dbReference>
<evidence type="ECO:0000256" key="1">
    <source>
        <dbReference type="ARBA" id="ARBA00004370"/>
    </source>
</evidence>
<evidence type="ECO:0000256" key="3">
    <source>
        <dbReference type="ARBA" id="ARBA00022692"/>
    </source>
</evidence>
<keyword evidence="5 6" id="KW-0472">Membrane</keyword>
<comment type="similarity">
    <text evidence="2">Belongs to the UPF0057 (PMP3) family.</text>
</comment>
<evidence type="ECO:0000256" key="4">
    <source>
        <dbReference type="ARBA" id="ARBA00022989"/>
    </source>
</evidence>
<keyword evidence="4 6" id="KW-1133">Transmembrane helix</keyword>
<name>A0ABQ2DQ24_9BACI</name>
<gene>
    <name evidence="7" type="ORF">GCM10007111_25190</name>
</gene>
<organism evidence="7 8">
    <name type="scientific">Virgibacillus kapii</name>
    <dbReference type="NCBI Taxonomy" id="1638645"/>
    <lineage>
        <taxon>Bacteria</taxon>
        <taxon>Bacillati</taxon>
        <taxon>Bacillota</taxon>
        <taxon>Bacilli</taxon>
        <taxon>Bacillales</taxon>
        <taxon>Bacillaceae</taxon>
        <taxon>Virgibacillus</taxon>
    </lineage>
</organism>
<dbReference type="RefSeq" id="WP_286191296.1">
    <property type="nucleotide sequence ID" value="NZ_BMPN01000003.1"/>
</dbReference>
<keyword evidence="3 6" id="KW-0812">Transmembrane</keyword>
<protein>
    <recommendedName>
        <fullName evidence="9">YqaE/Pmp3 family membrane protein</fullName>
    </recommendedName>
</protein>
<dbReference type="InterPro" id="IPR000612">
    <property type="entry name" value="PMP3"/>
</dbReference>
<evidence type="ECO:0000313" key="7">
    <source>
        <dbReference type="EMBL" id="GGJ62048.1"/>
    </source>
</evidence>
<accession>A0ABQ2DQ24</accession>
<feature type="transmembrane region" description="Helical" evidence="6">
    <location>
        <begin position="20"/>
        <end position="46"/>
    </location>
</feature>
<evidence type="ECO:0000313" key="8">
    <source>
        <dbReference type="Proteomes" id="UP000634435"/>
    </source>
</evidence>
<reference evidence="8" key="1">
    <citation type="journal article" date="2019" name="Int. J. Syst. Evol. Microbiol.">
        <title>The Global Catalogue of Microorganisms (GCM) 10K type strain sequencing project: providing services to taxonomists for standard genome sequencing and annotation.</title>
        <authorList>
            <consortium name="The Broad Institute Genomics Platform"/>
            <consortium name="The Broad Institute Genome Sequencing Center for Infectious Disease"/>
            <person name="Wu L."/>
            <person name="Ma J."/>
        </authorList>
    </citation>
    <scope>NUCLEOTIDE SEQUENCE [LARGE SCALE GENOMIC DNA]</scope>
    <source>
        <strain evidence="8">JCM 30071</strain>
    </source>
</reference>
<evidence type="ECO:0008006" key="9">
    <source>
        <dbReference type="Google" id="ProtNLM"/>
    </source>
</evidence>